<evidence type="ECO:0000313" key="2">
    <source>
        <dbReference type="EMBL" id="MFC7245432.1"/>
    </source>
</evidence>
<comment type="caution">
    <text evidence="2">The sequence shown here is derived from an EMBL/GenBank/DDBJ whole genome shotgun (WGS) entry which is preliminary data.</text>
</comment>
<dbReference type="RefSeq" id="WP_376808359.1">
    <property type="nucleotide sequence ID" value="NZ_JBHTAC010000026.1"/>
</dbReference>
<keyword evidence="1" id="KW-0812">Transmembrane</keyword>
<reference evidence="3" key="1">
    <citation type="journal article" date="2019" name="Int. J. Syst. Evol. Microbiol.">
        <title>The Global Catalogue of Microorganisms (GCM) 10K type strain sequencing project: providing services to taxonomists for standard genome sequencing and annotation.</title>
        <authorList>
            <consortium name="The Broad Institute Genomics Platform"/>
            <consortium name="The Broad Institute Genome Sequencing Center for Infectious Disease"/>
            <person name="Wu L."/>
            <person name="Ma J."/>
        </authorList>
    </citation>
    <scope>NUCLEOTIDE SEQUENCE [LARGE SCALE GENOMIC DNA]</scope>
    <source>
        <strain evidence="3">CGMCC 1.9106</strain>
    </source>
</reference>
<evidence type="ECO:0000256" key="1">
    <source>
        <dbReference type="SAM" id="Phobius"/>
    </source>
</evidence>
<dbReference type="EMBL" id="JBHTAC010000026">
    <property type="protein sequence ID" value="MFC7245432.1"/>
    <property type="molecule type" value="Genomic_DNA"/>
</dbReference>
<evidence type="ECO:0000313" key="3">
    <source>
        <dbReference type="Proteomes" id="UP001596392"/>
    </source>
</evidence>
<feature type="transmembrane region" description="Helical" evidence="1">
    <location>
        <begin position="36"/>
        <end position="59"/>
    </location>
</feature>
<sequence>MTQQLFDEVIGEVPAPGVDVDRIIRRERRGAVSRRLAGVSTGALALLAVGAVALGSGALTGGPAAPVAVPATAAPGSGDPVPVPGFRLVYGTPEEAQATAARLAEEFDKAVLAVVPNRVWMSSEGVIVLFRAKNGSTEVAQTLFAGGGDLSVGQRMGHLHLQVSPVGVGPSARPVETERRLIEGELLQVVTRVSVRLADGRTLRVHASNLYGDPIPTGPVQSEPPLTVGQLQAIAQAVAAKVIA</sequence>
<organism evidence="2 3">
    <name type="scientific">Catellatospora aurea</name>
    <dbReference type="NCBI Taxonomy" id="1337874"/>
    <lineage>
        <taxon>Bacteria</taxon>
        <taxon>Bacillati</taxon>
        <taxon>Actinomycetota</taxon>
        <taxon>Actinomycetes</taxon>
        <taxon>Micromonosporales</taxon>
        <taxon>Micromonosporaceae</taxon>
        <taxon>Catellatospora</taxon>
    </lineage>
</organism>
<keyword evidence="3" id="KW-1185">Reference proteome</keyword>
<gene>
    <name evidence="2" type="ORF">ACFQO7_23400</name>
</gene>
<keyword evidence="1" id="KW-1133">Transmembrane helix</keyword>
<keyword evidence="1" id="KW-0472">Membrane</keyword>
<protein>
    <submittedName>
        <fullName evidence="2">Uncharacterized protein</fullName>
    </submittedName>
</protein>
<dbReference type="Proteomes" id="UP001596392">
    <property type="component" value="Unassembled WGS sequence"/>
</dbReference>
<proteinExistence type="predicted"/>
<name>A0ABW2GZH8_9ACTN</name>
<accession>A0ABW2GZH8</accession>